<dbReference type="Proteomes" id="UP001597180">
    <property type="component" value="Unassembled WGS sequence"/>
</dbReference>
<feature type="domain" description="HTH arsR-type" evidence="5">
    <location>
        <begin position="1"/>
        <end position="95"/>
    </location>
</feature>
<dbReference type="InterPro" id="IPR036390">
    <property type="entry name" value="WH_DNA-bd_sf"/>
</dbReference>
<keyword evidence="1" id="KW-0805">Transcription regulation</keyword>
<dbReference type="PANTHER" id="PTHR33154">
    <property type="entry name" value="TRANSCRIPTIONAL REGULATOR, ARSR FAMILY"/>
    <property type="match status" value="1"/>
</dbReference>
<comment type="caution">
    <text evidence="6">The sequence shown here is derived from an EMBL/GenBank/DDBJ whole genome shotgun (WGS) entry which is preliminary data.</text>
</comment>
<evidence type="ECO:0000313" key="6">
    <source>
        <dbReference type="EMBL" id="MFD1221493.1"/>
    </source>
</evidence>
<dbReference type="SUPFAM" id="SSF46785">
    <property type="entry name" value="Winged helix' DNA-binding domain"/>
    <property type="match status" value="1"/>
</dbReference>
<dbReference type="CDD" id="cd00090">
    <property type="entry name" value="HTH_ARSR"/>
    <property type="match status" value="1"/>
</dbReference>
<sequence length="123" mass="14270">MSGKHPDMNMKTLSALAEPNRMDIVELLRDGPLTVGEIADRLGLRQPQASKHLKVLSESGILEVKAEANRRIYKLRPEPFQALDSWVDSFRRVMEERFDNLDNYLRELQSKEQSLKHSNHEEE</sequence>
<keyword evidence="7" id="KW-1185">Reference proteome</keyword>
<reference evidence="7" key="1">
    <citation type="journal article" date="2019" name="Int. J. Syst. Evol. Microbiol.">
        <title>The Global Catalogue of Microorganisms (GCM) 10K type strain sequencing project: providing services to taxonomists for standard genome sequencing and annotation.</title>
        <authorList>
            <consortium name="The Broad Institute Genomics Platform"/>
            <consortium name="The Broad Institute Genome Sequencing Center for Infectious Disease"/>
            <person name="Wu L."/>
            <person name="Ma J."/>
        </authorList>
    </citation>
    <scope>NUCLEOTIDE SEQUENCE [LARGE SCALE GENOMIC DNA]</scope>
    <source>
        <strain evidence="7">CCUG 53270</strain>
    </source>
</reference>
<evidence type="ECO:0000313" key="7">
    <source>
        <dbReference type="Proteomes" id="UP001597180"/>
    </source>
</evidence>
<dbReference type="Gene3D" id="1.10.10.10">
    <property type="entry name" value="Winged helix-like DNA-binding domain superfamily/Winged helix DNA-binding domain"/>
    <property type="match status" value="1"/>
</dbReference>
<dbReference type="InterPro" id="IPR001845">
    <property type="entry name" value="HTH_ArsR_DNA-bd_dom"/>
</dbReference>
<evidence type="ECO:0000256" key="2">
    <source>
        <dbReference type="ARBA" id="ARBA00023125"/>
    </source>
</evidence>
<dbReference type="NCBIfam" id="NF033788">
    <property type="entry name" value="HTH_metalloreg"/>
    <property type="match status" value="1"/>
</dbReference>
<dbReference type="SMART" id="SM00418">
    <property type="entry name" value="HTH_ARSR"/>
    <property type="match status" value="1"/>
</dbReference>
<evidence type="ECO:0000256" key="3">
    <source>
        <dbReference type="ARBA" id="ARBA00023163"/>
    </source>
</evidence>
<dbReference type="Pfam" id="PF12840">
    <property type="entry name" value="HTH_20"/>
    <property type="match status" value="1"/>
</dbReference>
<dbReference type="PROSITE" id="PS50987">
    <property type="entry name" value="HTH_ARSR_2"/>
    <property type="match status" value="1"/>
</dbReference>
<feature type="coiled-coil region" evidence="4">
    <location>
        <begin position="91"/>
        <end position="121"/>
    </location>
</feature>
<dbReference type="PANTHER" id="PTHR33154:SF33">
    <property type="entry name" value="TRANSCRIPTIONAL REPRESSOR SDPR"/>
    <property type="match status" value="1"/>
</dbReference>
<keyword evidence="3" id="KW-0804">Transcription</keyword>
<gene>
    <name evidence="6" type="ORF">ACFQ4B_15350</name>
</gene>
<dbReference type="RefSeq" id="WP_079912410.1">
    <property type="nucleotide sequence ID" value="NZ_BAABJG010000003.1"/>
</dbReference>
<name>A0ABW3UKI1_9BACL</name>
<keyword evidence="4" id="KW-0175">Coiled coil</keyword>
<protein>
    <submittedName>
        <fullName evidence="6">ArsR/SmtB family transcription factor</fullName>
    </submittedName>
</protein>
<keyword evidence="2" id="KW-0238">DNA-binding</keyword>
<proteinExistence type="predicted"/>
<dbReference type="InterPro" id="IPR036388">
    <property type="entry name" value="WH-like_DNA-bd_sf"/>
</dbReference>
<evidence type="ECO:0000259" key="5">
    <source>
        <dbReference type="PROSITE" id="PS50987"/>
    </source>
</evidence>
<dbReference type="EMBL" id="JBHTLU010000019">
    <property type="protein sequence ID" value="MFD1221493.1"/>
    <property type="molecule type" value="Genomic_DNA"/>
</dbReference>
<dbReference type="InterPro" id="IPR051081">
    <property type="entry name" value="HTH_MetalResp_TranReg"/>
</dbReference>
<evidence type="ECO:0000256" key="4">
    <source>
        <dbReference type="SAM" id="Coils"/>
    </source>
</evidence>
<dbReference type="PRINTS" id="PR00778">
    <property type="entry name" value="HTHARSR"/>
</dbReference>
<organism evidence="6 7">
    <name type="scientific">Paenibacillus vulneris</name>
    <dbReference type="NCBI Taxonomy" id="1133364"/>
    <lineage>
        <taxon>Bacteria</taxon>
        <taxon>Bacillati</taxon>
        <taxon>Bacillota</taxon>
        <taxon>Bacilli</taxon>
        <taxon>Bacillales</taxon>
        <taxon>Paenibacillaceae</taxon>
        <taxon>Paenibacillus</taxon>
    </lineage>
</organism>
<accession>A0ABW3UKI1</accession>
<dbReference type="InterPro" id="IPR011991">
    <property type="entry name" value="ArsR-like_HTH"/>
</dbReference>
<evidence type="ECO:0000256" key="1">
    <source>
        <dbReference type="ARBA" id="ARBA00023015"/>
    </source>
</evidence>